<dbReference type="PANTHER" id="PTHR43369">
    <property type="entry name" value="PHOSPHORIBOSYLGLYCINAMIDE FORMYLTRANSFERASE"/>
    <property type="match status" value="1"/>
</dbReference>
<dbReference type="Pfam" id="PF00551">
    <property type="entry name" value="Formyl_trans_N"/>
    <property type="match status" value="1"/>
</dbReference>
<feature type="domain" description="Formyl transferase N-terminal" evidence="5">
    <location>
        <begin position="12"/>
        <end position="192"/>
    </location>
</feature>
<dbReference type="PANTHER" id="PTHR43369:SF2">
    <property type="entry name" value="PHOSPHORIBOSYLGLYCINAMIDE FORMYLTRANSFERASE"/>
    <property type="match status" value="1"/>
</dbReference>
<dbReference type="NCBIfam" id="TIGR00639">
    <property type="entry name" value="PurN"/>
    <property type="match status" value="1"/>
</dbReference>
<evidence type="ECO:0000259" key="5">
    <source>
        <dbReference type="Pfam" id="PF00551"/>
    </source>
</evidence>
<dbReference type="GO" id="GO:0004644">
    <property type="term" value="F:phosphoribosylglycinamide formyltransferase activity"/>
    <property type="evidence" value="ECO:0007669"/>
    <property type="project" value="UniProtKB-UniRule"/>
</dbReference>
<dbReference type="RefSeq" id="WP_280516293.1">
    <property type="nucleotide sequence ID" value="NZ_BMGG01000005.1"/>
</dbReference>
<organism evidence="6 7">
    <name type="scientific">Chelatococcus reniformis</name>
    <dbReference type="NCBI Taxonomy" id="1494448"/>
    <lineage>
        <taxon>Bacteria</taxon>
        <taxon>Pseudomonadati</taxon>
        <taxon>Pseudomonadota</taxon>
        <taxon>Alphaproteobacteria</taxon>
        <taxon>Hyphomicrobiales</taxon>
        <taxon>Chelatococcaceae</taxon>
        <taxon>Chelatococcus</taxon>
    </lineage>
</organism>
<dbReference type="EC" id="2.1.2.2" evidence="4"/>
<proteinExistence type="inferred from homology"/>
<evidence type="ECO:0000256" key="1">
    <source>
        <dbReference type="ARBA" id="ARBA00005054"/>
    </source>
</evidence>
<comment type="similarity">
    <text evidence="4">Belongs to the GART family.</text>
</comment>
<reference evidence="6" key="2">
    <citation type="submission" date="2020-09" db="EMBL/GenBank/DDBJ databases">
        <authorList>
            <person name="Sun Q."/>
            <person name="Zhou Y."/>
        </authorList>
    </citation>
    <scope>NUCLEOTIDE SEQUENCE</scope>
    <source>
        <strain evidence="6">CGMCC 1.12919</strain>
    </source>
</reference>
<dbReference type="InterPro" id="IPR002376">
    <property type="entry name" value="Formyl_transf_N"/>
</dbReference>
<dbReference type="InterPro" id="IPR036477">
    <property type="entry name" value="Formyl_transf_N_sf"/>
</dbReference>
<dbReference type="GO" id="GO:0005829">
    <property type="term" value="C:cytosol"/>
    <property type="evidence" value="ECO:0007669"/>
    <property type="project" value="TreeGrafter"/>
</dbReference>
<comment type="caution">
    <text evidence="6">The sequence shown here is derived from an EMBL/GenBank/DDBJ whole genome shotgun (WGS) entry which is preliminary data.</text>
</comment>
<feature type="binding site" evidence="4">
    <location>
        <position position="117"/>
    </location>
    <ligand>
        <name>(6R)-10-formyltetrahydrofolate</name>
        <dbReference type="ChEBI" id="CHEBI:195366"/>
    </ligand>
</feature>
<name>A0A916UFM0_9HYPH</name>
<feature type="binding site" evidence="4">
    <location>
        <begin position="21"/>
        <end position="23"/>
    </location>
    <ligand>
        <name>N(1)-(5-phospho-beta-D-ribosyl)glycinamide</name>
        <dbReference type="ChEBI" id="CHEBI:143788"/>
    </ligand>
</feature>
<dbReference type="SUPFAM" id="SSF53328">
    <property type="entry name" value="Formyltransferase"/>
    <property type="match status" value="1"/>
</dbReference>
<evidence type="ECO:0000313" key="7">
    <source>
        <dbReference type="Proteomes" id="UP000637002"/>
    </source>
</evidence>
<sequence length="223" mass="23505">MTGPTPLTARRRVGVLISGRGSNMEALIEAAKGADYPADIVLVLANQPDAGGLATAAAQGITTVVVDHRPFKGDRAAFEEAIDARLRQEGVEFVCLAGFMRVLTPSFVTAWRGRLINIHPSLLPALPGLHTHERALAAGMRLHGCTVHFVSHELDAGPIIAQAAVPVRFGDTADTLAARVLAAEHRLYPRALALVAAGRATLAQDRVIYADAQAVAEASLTVD</sequence>
<dbReference type="CDD" id="cd08645">
    <property type="entry name" value="FMT_core_GART"/>
    <property type="match status" value="1"/>
</dbReference>
<gene>
    <name evidence="4 6" type="primary">purN</name>
    <name evidence="6" type="ORF">GCM10010994_29680</name>
</gene>
<dbReference type="HAMAP" id="MF_01930">
    <property type="entry name" value="PurN"/>
    <property type="match status" value="1"/>
</dbReference>
<dbReference type="GO" id="GO:0006189">
    <property type="term" value="P:'de novo' IMP biosynthetic process"/>
    <property type="evidence" value="ECO:0007669"/>
    <property type="project" value="UniProtKB-UniRule"/>
</dbReference>
<evidence type="ECO:0000256" key="4">
    <source>
        <dbReference type="HAMAP-Rule" id="MF_01930"/>
    </source>
</evidence>
<comment type="pathway">
    <text evidence="1 4">Purine metabolism; IMP biosynthesis via de novo pathway; N(2)-formyl-N(1)-(5-phospho-D-ribosyl)glycinamide from N(1)-(5-phospho-D-ribosyl)glycinamide (10-formyl THF route): step 1/1.</text>
</comment>
<comment type="catalytic activity">
    <reaction evidence="4">
        <text>N(1)-(5-phospho-beta-D-ribosyl)glycinamide + (6R)-10-formyltetrahydrofolate = N(2)-formyl-N(1)-(5-phospho-beta-D-ribosyl)glycinamide + (6S)-5,6,7,8-tetrahydrofolate + H(+)</text>
        <dbReference type="Rhea" id="RHEA:15053"/>
        <dbReference type="ChEBI" id="CHEBI:15378"/>
        <dbReference type="ChEBI" id="CHEBI:57453"/>
        <dbReference type="ChEBI" id="CHEBI:143788"/>
        <dbReference type="ChEBI" id="CHEBI:147286"/>
        <dbReference type="ChEBI" id="CHEBI:195366"/>
        <dbReference type="EC" id="2.1.2.2"/>
    </reaction>
</comment>
<dbReference type="Proteomes" id="UP000637002">
    <property type="component" value="Unassembled WGS sequence"/>
</dbReference>
<keyword evidence="2 4" id="KW-0808">Transferase</keyword>
<evidence type="ECO:0000256" key="3">
    <source>
        <dbReference type="ARBA" id="ARBA00022755"/>
    </source>
</evidence>
<accession>A0A916UFM0</accession>
<evidence type="ECO:0000256" key="2">
    <source>
        <dbReference type="ARBA" id="ARBA00022679"/>
    </source>
</evidence>
<dbReference type="AlphaFoldDB" id="A0A916UFM0"/>
<keyword evidence="7" id="KW-1185">Reference proteome</keyword>
<comment type="caution">
    <text evidence="4">Lacks conserved residue(s) required for the propagation of feature annotation.</text>
</comment>
<reference evidence="6" key="1">
    <citation type="journal article" date="2014" name="Int. J. Syst. Evol. Microbiol.">
        <title>Complete genome sequence of Corynebacterium casei LMG S-19264T (=DSM 44701T), isolated from a smear-ripened cheese.</title>
        <authorList>
            <consortium name="US DOE Joint Genome Institute (JGI-PGF)"/>
            <person name="Walter F."/>
            <person name="Albersmeier A."/>
            <person name="Kalinowski J."/>
            <person name="Ruckert C."/>
        </authorList>
    </citation>
    <scope>NUCLEOTIDE SEQUENCE</scope>
    <source>
        <strain evidence="6">CGMCC 1.12919</strain>
    </source>
</reference>
<comment type="function">
    <text evidence="4">Catalyzes the transfer of a formyl group from 10-formyltetrahydrofolate to 5-phospho-ribosyl-glycinamide (GAR), producing 5-phospho-ribosyl-N-formylglycinamide (FGAR) and tetrahydrofolate.</text>
</comment>
<dbReference type="InterPro" id="IPR004607">
    <property type="entry name" value="GART"/>
</dbReference>
<feature type="binding site" evidence="4">
    <location>
        <position position="75"/>
    </location>
    <ligand>
        <name>(6R)-10-formyltetrahydrofolate</name>
        <dbReference type="ChEBI" id="CHEBI:195366"/>
    </ligand>
</feature>
<evidence type="ECO:0000313" key="6">
    <source>
        <dbReference type="EMBL" id="GGC69201.1"/>
    </source>
</evidence>
<dbReference type="Gene3D" id="3.40.50.170">
    <property type="entry name" value="Formyl transferase, N-terminal domain"/>
    <property type="match status" value="1"/>
</dbReference>
<keyword evidence="3 4" id="KW-0658">Purine biosynthesis</keyword>
<feature type="active site" description="Proton donor" evidence="4">
    <location>
        <position position="119"/>
    </location>
</feature>
<feature type="site" description="Raises pKa of active site His" evidence="4">
    <location>
        <position position="155"/>
    </location>
</feature>
<dbReference type="EMBL" id="BMGG01000005">
    <property type="protein sequence ID" value="GGC69201.1"/>
    <property type="molecule type" value="Genomic_DNA"/>
</dbReference>
<protein>
    <recommendedName>
        <fullName evidence="4">Phosphoribosylglycinamide formyltransferase</fullName>
        <ecNumber evidence="4">2.1.2.2</ecNumber>
    </recommendedName>
    <alternativeName>
        <fullName evidence="4">5'-phosphoribosylglycinamide transformylase</fullName>
    </alternativeName>
    <alternativeName>
        <fullName evidence="4">GAR transformylase</fullName>
        <shortName evidence="4">GART</shortName>
    </alternativeName>
</protein>